<feature type="domain" description="Tyr recombinase" evidence="4">
    <location>
        <begin position="263"/>
        <end position="446"/>
    </location>
</feature>
<proteinExistence type="predicted"/>
<dbReference type="EMBL" id="CP041016">
    <property type="protein sequence ID" value="QDC36870.1"/>
    <property type="molecule type" value="Genomic_DNA"/>
</dbReference>
<reference evidence="5 6" key="1">
    <citation type="submission" date="2019-06" db="EMBL/GenBank/DDBJ databases">
        <title>Genome organization and adaptive potential of archetypical organophosphate degarding Sphingobium fuliginis ATCC 27551.</title>
        <authorList>
            <person name="Sarwar A."/>
            <person name="Parthasarathy S."/>
            <person name="Singh C."/>
            <person name="Siddavattam D."/>
        </authorList>
    </citation>
    <scope>NUCLEOTIDE SEQUENCE [LARGE SCALE GENOMIC DNA]</scope>
    <source>
        <strain evidence="5 6">ATCC 27551</strain>
    </source>
</reference>
<dbReference type="InterPro" id="IPR002104">
    <property type="entry name" value="Integrase_catalytic"/>
</dbReference>
<dbReference type="Proteomes" id="UP000311469">
    <property type="component" value="Chromosome cSF1"/>
</dbReference>
<evidence type="ECO:0000256" key="2">
    <source>
        <dbReference type="ARBA" id="ARBA00023125"/>
    </source>
</evidence>
<dbReference type="InterPro" id="IPR013762">
    <property type="entry name" value="Integrase-like_cat_sf"/>
</dbReference>
<gene>
    <name evidence="5" type="ORF">FIL70_06150</name>
</gene>
<evidence type="ECO:0000256" key="1">
    <source>
        <dbReference type="ARBA" id="ARBA00022908"/>
    </source>
</evidence>
<keyword evidence="1" id="KW-0229">DNA integration</keyword>
<dbReference type="GO" id="GO:0003677">
    <property type="term" value="F:DNA binding"/>
    <property type="evidence" value="ECO:0007669"/>
    <property type="project" value="UniProtKB-KW"/>
</dbReference>
<name>A0A5B8CFM5_SPHSA</name>
<evidence type="ECO:0000313" key="6">
    <source>
        <dbReference type="Proteomes" id="UP000311469"/>
    </source>
</evidence>
<evidence type="ECO:0000259" key="4">
    <source>
        <dbReference type="PROSITE" id="PS51898"/>
    </source>
</evidence>
<dbReference type="InterPro" id="IPR050090">
    <property type="entry name" value="Tyrosine_recombinase_XerCD"/>
</dbReference>
<dbReference type="SUPFAM" id="SSF56349">
    <property type="entry name" value="DNA breaking-rejoining enzymes"/>
    <property type="match status" value="1"/>
</dbReference>
<keyword evidence="3" id="KW-0233">DNA recombination</keyword>
<dbReference type="PANTHER" id="PTHR30349">
    <property type="entry name" value="PHAGE INTEGRASE-RELATED"/>
    <property type="match status" value="1"/>
</dbReference>
<dbReference type="PANTHER" id="PTHR30349:SF90">
    <property type="entry name" value="TYROSINE RECOMBINASE XERD"/>
    <property type="match status" value="1"/>
</dbReference>
<dbReference type="GO" id="GO:0015074">
    <property type="term" value="P:DNA integration"/>
    <property type="evidence" value="ECO:0007669"/>
    <property type="project" value="UniProtKB-KW"/>
</dbReference>
<dbReference type="Pfam" id="PF00589">
    <property type="entry name" value="Phage_integrase"/>
    <property type="match status" value="1"/>
</dbReference>
<dbReference type="InterPro" id="IPR010998">
    <property type="entry name" value="Integrase_recombinase_N"/>
</dbReference>
<accession>A0A5B8CFM5</accession>
<evidence type="ECO:0000313" key="5">
    <source>
        <dbReference type="EMBL" id="QDC36870.1"/>
    </source>
</evidence>
<evidence type="ECO:0000256" key="3">
    <source>
        <dbReference type="ARBA" id="ARBA00023172"/>
    </source>
</evidence>
<organism evidence="5 6">
    <name type="scientific">Sphingobium fuliginis ATCC 27551</name>
    <dbReference type="NCBI Taxonomy" id="1208342"/>
    <lineage>
        <taxon>Bacteria</taxon>
        <taxon>Pseudomonadati</taxon>
        <taxon>Pseudomonadota</taxon>
        <taxon>Alphaproteobacteria</taxon>
        <taxon>Sphingomonadales</taxon>
        <taxon>Sphingomonadaceae</taxon>
        <taxon>Sphingobium</taxon>
    </lineage>
</organism>
<dbReference type="KEGG" id="sufl:FIL70_06150"/>
<dbReference type="GO" id="GO:0006310">
    <property type="term" value="P:DNA recombination"/>
    <property type="evidence" value="ECO:0007669"/>
    <property type="project" value="UniProtKB-KW"/>
</dbReference>
<dbReference type="Gene3D" id="1.10.150.130">
    <property type="match status" value="1"/>
</dbReference>
<dbReference type="InterPro" id="IPR011010">
    <property type="entry name" value="DNA_brk_join_enz"/>
</dbReference>
<protein>
    <submittedName>
        <fullName evidence="5">Integrase</fullName>
    </submittedName>
</protein>
<dbReference type="PROSITE" id="PS51898">
    <property type="entry name" value="TYR_RECOMBINASE"/>
    <property type="match status" value="1"/>
</dbReference>
<dbReference type="AlphaFoldDB" id="A0A5B8CFM5"/>
<sequence length="452" mass="50427">MGSWRLRRQYFRVNRRFSLFITWRRWCPVCSATDGRLRAGTNMLEIYFSALKTLEHLRSGPCGPFLDGFAAALERQGYGPDTAVRYLRAAAHVGHVMAERDASVSDIDLAAFEQHLRTCRCPRAKGGRRNHHTIYGARLFRRHLEKIGVCKPAVVAMRPAEPQLVAGFKAWLSKHRGASDATIGLYARDAISFMAALGAEPTHWRPNDIRCYFMTRASTCGRGTIEKMTTSLRAFLRYLAMQGHCRTGLDNAVPAYAHWQLAQMPRYLSGEQVSRLIAACDGDAGARRRDRAIVLLLARLGLRAGDVAQLRLIDIEWQAGSLRVTGKSRHEVRLPLPQDVGDAVAAYLECRPSFCRSDRVFLSTIAPSRPFLHGDAVSSVVRRIMKRAGLVTPFKGAHVLRHTAATEMLRQGVPLDKIGLVLRHSGIDTTAHYAKADVTLLKQVAQPWPEAL</sequence>
<keyword evidence="2" id="KW-0238">DNA-binding</keyword>
<dbReference type="Gene3D" id="1.10.443.10">
    <property type="entry name" value="Intergrase catalytic core"/>
    <property type="match status" value="1"/>
</dbReference>